<evidence type="ECO:0000313" key="2">
    <source>
        <dbReference type="EMBL" id="SES01926.1"/>
    </source>
</evidence>
<feature type="transmembrane region" description="Helical" evidence="1">
    <location>
        <begin position="12"/>
        <end position="30"/>
    </location>
</feature>
<dbReference type="OrthoDB" id="2356989at2"/>
<gene>
    <name evidence="2" type="ORF">SAMN04487944_11550</name>
</gene>
<name>A0A1H9TXR9_9BACI</name>
<keyword evidence="1" id="KW-1133">Transmembrane helix</keyword>
<feature type="transmembrane region" description="Helical" evidence="1">
    <location>
        <begin position="156"/>
        <end position="183"/>
    </location>
</feature>
<feature type="transmembrane region" description="Helical" evidence="1">
    <location>
        <begin position="50"/>
        <end position="74"/>
    </location>
</feature>
<accession>A0A1H9TXR9</accession>
<feature type="transmembrane region" description="Helical" evidence="1">
    <location>
        <begin position="95"/>
        <end position="121"/>
    </location>
</feature>
<keyword evidence="1" id="KW-0472">Membrane</keyword>
<dbReference type="Proteomes" id="UP000199687">
    <property type="component" value="Unassembled WGS sequence"/>
</dbReference>
<keyword evidence="1" id="KW-0812">Transmembrane</keyword>
<dbReference type="RefSeq" id="WP_089742252.1">
    <property type="nucleotide sequence ID" value="NZ_FOGL01000015.1"/>
</dbReference>
<dbReference type="STRING" id="531814.SAMN04487944_11550"/>
<evidence type="ECO:0000256" key="1">
    <source>
        <dbReference type="SAM" id="Phobius"/>
    </source>
</evidence>
<keyword evidence="3" id="KW-1185">Reference proteome</keyword>
<sequence>MNYWHKLVGEILTWKWLFFINFAFVSGWIKRQELGAGGISIQVGMNAWDVILPLFGDPLFHLYFILPLWLFLSCRNVMNDWDYTVHIRIGSYWKWLLYTTGNASSIIVIFILLYSVINFLVSGSLQWEMGWSEYSREDVGFNRIVYTMQQMTGQPLIAFLLQIIVYILFLITVYFVIATFYLFMPTNKTLAVLAICIYLFALISFKVFTIGWLQVTTYMFIHYAYQTFSSFVPVIGILMGVNALCLVTSYFARKRNEI</sequence>
<evidence type="ECO:0000313" key="3">
    <source>
        <dbReference type="Proteomes" id="UP000199687"/>
    </source>
</evidence>
<organism evidence="2 3">
    <name type="scientific">Gracilibacillus ureilyticus</name>
    <dbReference type="NCBI Taxonomy" id="531814"/>
    <lineage>
        <taxon>Bacteria</taxon>
        <taxon>Bacillati</taxon>
        <taxon>Bacillota</taxon>
        <taxon>Bacilli</taxon>
        <taxon>Bacillales</taxon>
        <taxon>Bacillaceae</taxon>
        <taxon>Gracilibacillus</taxon>
    </lineage>
</organism>
<dbReference type="EMBL" id="FOGL01000015">
    <property type="protein sequence ID" value="SES01926.1"/>
    <property type="molecule type" value="Genomic_DNA"/>
</dbReference>
<proteinExistence type="predicted"/>
<feature type="transmembrane region" description="Helical" evidence="1">
    <location>
        <begin position="190"/>
        <end position="211"/>
    </location>
</feature>
<dbReference type="AlphaFoldDB" id="A0A1H9TXR9"/>
<protein>
    <submittedName>
        <fullName evidence="2">Uncharacterized protein</fullName>
    </submittedName>
</protein>
<reference evidence="2 3" key="1">
    <citation type="submission" date="2016-10" db="EMBL/GenBank/DDBJ databases">
        <authorList>
            <person name="de Groot N.N."/>
        </authorList>
    </citation>
    <scope>NUCLEOTIDE SEQUENCE [LARGE SCALE GENOMIC DNA]</scope>
    <source>
        <strain evidence="2 3">CGMCC 1.7727</strain>
    </source>
</reference>
<feature type="transmembrane region" description="Helical" evidence="1">
    <location>
        <begin position="231"/>
        <end position="252"/>
    </location>
</feature>